<keyword evidence="2" id="KW-1185">Reference proteome</keyword>
<dbReference type="Proteomes" id="UP001060085">
    <property type="component" value="Linkage Group LG06"/>
</dbReference>
<name>A0ACC0AAH9_CATRO</name>
<dbReference type="EMBL" id="CM044706">
    <property type="protein sequence ID" value="KAI5656506.1"/>
    <property type="molecule type" value="Genomic_DNA"/>
</dbReference>
<protein>
    <submittedName>
        <fullName evidence="1">Uncharacterized protein</fullName>
    </submittedName>
</protein>
<reference evidence="2" key="1">
    <citation type="journal article" date="2023" name="Nat. Plants">
        <title>Single-cell RNA sequencing provides a high-resolution roadmap for understanding the multicellular compartmentation of specialized metabolism.</title>
        <authorList>
            <person name="Sun S."/>
            <person name="Shen X."/>
            <person name="Li Y."/>
            <person name="Li Y."/>
            <person name="Wang S."/>
            <person name="Li R."/>
            <person name="Zhang H."/>
            <person name="Shen G."/>
            <person name="Guo B."/>
            <person name="Wei J."/>
            <person name="Xu J."/>
            <person name="St-Pierre B."/>
            <person name="Chen S."/>
            <person name="Sun C."/>
        </authorList>
    </citation>
    <scope>NUCLEOTIDE SEQUENCE [LARGE SCALE GENOMIC DNA]</scope>
</reference>
<comment type="caution">
    <text evidence="1">The sequence shown here is derived from an EMBL/GenBank/DDBJ whole genome shotgun (WGS) entry which is preliminary data.</text>
</comment>
<accession>A0ACC0AAH9</accession>
<organism evidence="1 2">
    <name type="scientific">Catharanthus roseus</name>
    <name type="common">Madagascar periwinkle</name>
    <name type="synonym">Vinca rosea</name>
    <dbReference type="NCBI Taxonomy" id="4058"/>
    <lineage>
        <taxon>Eukaryota</taxon>
        <taxon>Viridiplantae</taxon>
        <taxon>Streptophyta</taxon>
        <taxon>Embryophyta</taxon>
        <taxon>Tracheophyta</taxon>
        <taxon>Spermatophyta</taxon>
        <taxon>Magnoliopsida</taxon>
        <taxon>eudicotyledons</taxon>
        <taxon>Gunneridae</taxon>
        <taxon>Pentapetalae</taxon>
        <taxon>asterids</taxon>
        <taxon>lamiids</taxon>
        <taxon>Gentianales</taxon>
        <taxon>Apocynaceae</taxon>
        <taxon>Rauvolfioideae</taxon>
        <taxon>Vinceae</taxon>
        <taxon>Catharanthinae</taxon>
        <taxon>Catharanthus</taxon>
    </lineage>
</organism>
<evidence type="ECO:0000313" key="1">
    <source>
        <dbReference type="EMBL" id="KAI5656506.1"/>
    </source>
</evidence>
<sequence length="295" mass="34804">MKVKSSFTNQFSFIKLLHEDDYSKEIRIPHGFVKKHGSKLSPKCVVLQHKQTNKSWTVKLCRKARKETISYFICKREWPNFVKFYDLKYGDYLLFSMVDVSKFEVIVYGANCLQKLNTLDSSSSSSTSEDSSHDYDFFSSDDDDNDDHDIIKTKKQKAERRKSNAKIIRDEFQAGPSNKLHHQNLMRISRSGTLVCLNVENPYFIVRLRRHHKTYMTMPRPFARKTKMEEKEFVFVKGKDKKGKWEVEIRHRNPRVDMIGGWPCFYKEYGLKEGDNCKFTQLKADVLLVEIVRKK</sequence>
<evidence type="ECO:0000313" key="2">
    <source>
        <dbReference type="Proteomes" id="UP001060085"/>
    </source>
</evidence>
<gene>
    <name evidence="1" type="ORF">M9H77_25299</name>
</gene>
<proteinExistence type="predicted"/>